<dbReference type="EMBL" id="CM055755">
    <property type="protein sequence ID" value="KAJ7990251.1"/>
    <property type="molecule type" value="Genomic_DNA"/>
</dbReference>
<protein>
    <submittedName>
        <fullName evidence="1">Uncharacterized protein</fullName>
    </submittedName>
</protein>
<proteinExistence type="predicted"/>
<evidence type="ECO:0000313" key="2">
    <source>
        <dbReference type="Proteomes" id="UP001157502"/>
    </source>
</evidence>
<gene>
    <name evidence="1" type="ORF">DPEC_G00298390</name>
</gene>
<dbReference type="Proteomes" id="UP001157502">
    <property type="component" value="Chromosome 28"/>
</dbReference>
<sequence>MCHGELLGKKPVHWKASARSGLCGILNALAISARLPFPTGLLDDGVFERGQAGARTLGPSIVPWHGSLSSECITFPATVARQQEAPCSIGRRPGEIWAQCGCLAALAVHRLLTGASRRSFVGPCCVASRPCSNL</sequence>
<comment type="caution">
    <text evidence="1">The sequence shown here is derived from an EMBL/GenBank/DDBJ whole genome shotgun (WGS) entry which is preliminary data.</text>
</comment>
<accession>A0ACC2FFV0</accession>
<organism evidence="1 2">
    <name type="scientific">Dallia pectoralis</name>
    <name type="common">Alaska blackfish</name>
    <dbReference type="NCBI Taxonomy" id="75939"/>
    <lineage>
        <taxon>Eukaryota</taxon>
        <taxon>Metazoa</taxon>
        <taxon>Chordata</taxon>
        <taxon>Craniata</taxon>
        <taxon>Vertebrata</taxon>
        <taxon>Euteleostomi</taxon>
        <taxon>Actinopterygii</taxon>
        <taxon>Neopterygii</taxon>
        <taxon>Teleostei</taxon>
        <taxon>Protacanthopterygii</taxon>
        <taxon>Esociformes</taxon>
        <taxon>Umbridae</taxon>
        <taxon>Dallia</taxon>
    </lineage>
</organism>
<evidence type="ECO:0000313" key="1">
    <source>
        <dbReference type="EMBL" id="KAJ7990251.1"/>
    </source>
</evidence>
<name>A0ACC2FFV0_DALPE</name>
<reference evidence="1" key="1">
    <citation type="submission" date="2021-05" db="EMBL/GenBank/DDBJ databases">
        <authorList>
            <person name="Pan Q."/>
            <person name="Jouanno E."/>
            <person name="Zahm M."/>
            <person name="Klopp C."/>
            <person name="Cabau C."/>
            <person name="Louis A."/>
            <person name="Berthelot C."/>
            <person name="Parey E."/>
            <person name="Roest Crollius H."/>
            <person name="Montfort J."/>
            <person name="Robinson-Rechavi M."/>
            <person name="Bouchez O."/>
            <person name="Lampietro C."/>
            <person name="Lopez Roques C."/>
            <person name="Donnadieu C."/>
            <person name="Postlethwait J."/>
            <person name="Bobe J."/>
            <person name="Dillon D."/>
            <person name="Chandos A."/>
            <person name="von Hippel F."/>
            <person name="Guiguen Y."/>
        </authorList>
    </citation>
    <scope>NUCLEOTIDE SEQUENCE</scope>
    <source>
        <strain evidence="1">YG-Jan2019</strain>
    </source>
</reference>
<keyword evidence="2" id="KW-1185">Reference proteome</keyword>